<accession>A0A645JRD9</accession>
<dbReference type="SUPFAM" id="SSF53686">
    <property type="entry name" value="Tryptophan synthase beta subunit-like PLP-dependent enzymes"/>
    <property type="match status" value="1"/>
</dbReference>
<name>A0A645JRD9_9ZZZZ</name>
<gene>
    <name evidence="1" type="primary">dsdA_6</name>
    <name evidence="1" type="ORF">SDC9_210487</name>
</gene>
<dbReference type="AlphaFoldDB" id="A0A645JRD9"/>
<comment type="caution">
    <text evidence="1">The sequence shown here is derived from an EMBL/GenBank/DDBJ whole genome shotgun (WGS) entry which is preliminary data.</text>
</comment>
<reference evidence="1" key="1">
    <citation type="submission" date="2019-08" db="EMBL/GenBank/DDBJ databases">
        <authorList>
            <person name="Kucharzyk K."/>
            <person name="Murdoch R.W."/>
            <person name="Higgins S."/>
            <person name="Loffler F."/>
        </authorList>
    </citation>
    <scope>NUCLEOTIDE SEQUENCE</scope>
</reference>
<keyword evidence="1" id="KW-0456">Lyase</keyword>
<evidence type="ECO:0000313" key="1">
    <source>
        <dbReference type="EMBL" id="MPN62734.1"/>
    </source>
</evidence>
<protein>
    <submittedName>
        <fullName evidence="1">D-serine dehydratase</fullName>
        <ecNumber evidence="1">4.3.1.18</ecNumber>
    </submittedName>
</protein>
<dbReference type="InterPro" id="IPR036052">
    <property type="entry name" value="TrpB-like_PALP_sf"/>
</dbReference>
<dbReference type="GO" id="GO:0008721">
    <property type="term" value="F:D-serine ammonia-lyase activity"/>
    <property type="evidence" value="ECO:0007669"/>
    <property type="project" value="UniProtKB-EC"/>
</dbReference>
<dbReference type="Gene3D" id="3.40.50.1100">
    <property type="match status" value="1"/>
</dbReference>
<dbReference type="EC" id="4.3.1.18" evidence="1"/>
<dbReference type="EMBL" id="VSSQ01141197">
    <property type="protein sequence ID" value="MPN62734.1"/>
    <property type="molecule type" value="Genomic_DNA"/>
</dbReference>
<organism evidence="1">
    <name type="scientific">bioreactor metagenome</name>
    <dbReference type="NCBI Taxonomy" id="1076179"/>
    <lineage>
        <taxon>unclassified sequences</taxon>
        <taxon>metagenomes</taxon>
        <taxon>ecological metagenomes</taxon>
    </lineage>
</organism>
<sequence>MLAGLATGEGDGICVQDLGLSGVTEADGLAVARPSGLVAGLMRHIVSGGFTVDDAMLFENLRLLYDAENLFIEPSACAAFAGYTGLAFYPAAERYLTENGLNGRLSGATHVLWATGGSLVPESVRIQYLKKRL</sequence>
<proteinExistence type="predicted"/>